<reference evidence="7 8" key="1">
    <citation type="submission" date="2019-09" db="EMBL/GenBank/DDBJ databases">
        <title>Bird 10,000 Genomes (B10K) Project - Family phase.</title>
        <authorList>
            <person name="Zhang G."/>
        </authorList>
    </citation>
    <scope>NUCLEOTIDE SEQUENCE [LARGE SCALE GENOMIC DNA]</scope>
    <source>
        <strain evidence="7">B10K-DU-001-36</strain>
        <tissue evidence="7">Muscle</tissue>
    </source>
</reference>
<evidence type="ECO:0000256" key="3">
    <source>
        <dbReference type="ARBA" id="ARBA00022729"/>
    </source>
</evidence>
<dbReference type="OrthoDB" id="8889685at2759"/>
<keyword evidence="2" id="KW-0964">Secreted</keyword>
<gene>
    <name evidence="7" type="primary">Sftpb</name>
    <name evidence="7" type="ORF">ZOSHYP_R15115</name>
</gene>
<dbReference type="Proteomes" id="UP000549157">
    <property type="component" value="Unassembled WGS sequence"/>
</dbReference>
<dbReference type="PROSITE" id="PS51110">
    <property type="entry name" value="SAP_A"/>
    <property type="match status" value="1"/>
</dbReference>
<evidence type="ECO:0000313" key="7">
    <source>
        <dbReference type="EMBL" id="NXR30309.1"/>
    </source>
</evidence>
<dbReference type="InterPro" id="IPR003119">
    <property type="entry name" value="SAP_A"/>
</dbReference>
<organism evidence="7 8">
    <name type="scientific">Zosterops hypoxanthus</name>
    <dbReference type="NCBI Taxonomy" id="2485327"/>
    <lineage>
        <taxon>Eukaryota</taxon>
        <taxon>Metazoa</taxon>
        <taxon>Chordata</taxon>
        <taxon>Craniata</taxon>
        <taxon>Vertebrata</taxon>
        <taxon>Euteleostomi</taxon>
        <taxon>Archelosauria</taxon>
        <taxon>Archosauria</taxon>
        <taxon>Dinosauria</taxon>
        <taxon>Saurischia</taxon>
        <taxon>Theropoda</taxon>
        <taxon>Coelurosauria</taxon>
        <taxon>Aves</taxon>
        <taxon>Neognathae</taxon>
        <taxon>Neoaves</taxon>
        <taxon>Telluraves</taxon>
        <taxon>Australaves</taxon>
        <taxon>Passeriformes</taxon>
        <taxon>Sylvioidea</taxon>
        <taxon>Zosteropidae</taxon>
        <taxon>Zosterops</taxon>
    </lineage>
</organism>
<feature type="non-terminal residue" evidence="7">
    <location>
        <position position="1"/>
    </location>
</feature>
<evidence type="ECO:0000256" key="2">
    <source>
        <dbReference type="ARBA" id="ARBA00022525"/>
    </source>
</evidence>
<evidence type="ECO:0000256" key="1">
    <source>
        <dbReference type="ARBA" id="ARBA00004613"/>
    </source>
</evidence>
<feature type="domain" description="Saposin A-type" evidence="6">
    <location>
        <begin position="12"/>
        <end position="52"/>
    </location>
</feature>
<proteinExistence type="predicted"/>
<dbReference type="GO" id="GO:0005576">
    <property type="term" value="C:extracellular region"/>
    <property type="evidence" value="ECO:0007669"/>
    <property type="project" value="UniProtKB-SubCell"/>
</dbReference>
<comment type="subcellular location">
    <subcellularLocation>
        <location evidence="1">Secreted</location>
    </subcellularLocation>
</comment>
<protein>
    <submittedName>
        <fullName evidence="7">PSPB protein</fullName>
    </submittedName>
</protein>
<evidence type="ECO:0000256" key="4">
    <source>
        <dbReference type="ARBA" id="ARBA00023157"/>
    </source>
</evidence>
<evidence type="ECO:0000259" key="6">
    <source>
        <dbReference type="PROSITE" id="PS51110"/>
    </source>
</evidence>
<accession>A0A7L2K323</accession>
<keyword evidence="5" id="KW-0325">Glycoprotein</keyword>
<comment type="caution">
    <text evidence="7">The sequence shown here is derived from an EMBL/GenBank/DDBJ whole genome shotgun (WGS) entry which is preliminary data.</text>
</comment>
<evidence type="ECO:0000256" key="5">
    <source>
        <dbReference type="ARBA" id="ARBA00023180"/>
    </source>
</evidence>
<feature type="non-terminal residue" evidence="7">
    <location>
        <position position="186"/>
    </location>
</feature>
<dbReference type="EMBL" id="VWYL01001109">
    <property type="protein sequence ID" value="NXR30309.1"/>
    <property type="molecule type" value="Genomic_DNA"/>
</dbReference>
<sequence>PPGRLLTVATGLGAPGQGCGMPPSAWCQDWVTALRCGALGHCPHLTQGNPEVDICAVCQQLFNFLRQASNQSTVEVVLDQVVSILSPHPPVMVTPCQALVQVLIDHPLWQIQHLLKWQWRHTARGFGDTVCATLKLCRGEPGAAPAVPVLEALGTHLQGSGGAGLSSKVLPLPLCWLCRRLVARAE</sequence>
<name>A0A7L2K323_9PASS</name>
<dbReference type="AlphaFoldDB" id="A0A7L2K323"/>
<keyword evidence="8" id="KW-1185">Reference proteome</keyword>
<dbReference type="Gene3D" id="1.10.225.10">
    <property type="entry name" value="Saposin-like"/>
    <property type="match status" value="1"/>
</dbReference>
<evidence type="ECO:0000313" key="8">
    <source>
        <dbReference type="Proteomes" id="UP000549157"/>
    </source>
</evidence>
<dbReference type="Pfam" id="PF02199">
    <property type="entry name" value="SapA"/>
    <property type="match status" value="1"/>
</dbReference>
<keyword evidence="4" id="KW-1015">Disulfide bond</keyword>
<keyword evidence="3" id="KW-0732">Signal</keyword>